<dbReference type="InterPro" id="IPR014362">
    <property type="entry name" value="Glu_DH"/>
</dbReference>
<evidence type="ECO:0000256" key="3">
    <source>
        <dbReference type="ARBA" id="ARBA00023002"/>
    </source>
</evidence>
<feature type="domain" description="Glutamate/phenylalanine/leucine/valine/L-tryptophan dehydrogenase C-terminal" evidence="10">
    <location>
        <begin position="181"/>
        <end position="420"/>
    </location>
</feature>
<dbReference type="PANTHER" id="PTHR11606:SF13">
    <property type="entry name" value="GLUTAMATE DEHYDROGENASE 1, MITOCHONDRIAL"/>
    <property type="match status" value="1"/>
</dbReference>
<dbReference type="EMBL" id="JAFKCV010000006">
    <property type="protein sequence ID" value="MBN7826013.1"/>
    <property type="molecule type" value="Genomic_DNA"/>
</dbReference>
<dbReference type="InterPro" id="IPR033524">
    <property type="entry name" value="Glu/Leu/Phe/Val_DH_AS"/>
</dbReference>
<dbReference type="RefSeq" id="WP_206574120.1">
    <property type="nucleotide sequence ID" value="NZ_JAFKCV010000006.1"/>
</dbReference>
<accession>A0A939DNZ1</accession>
<name>A0A939DNZ1_9ALTE</name>
<evidence type="ECO:0000256" key="7">
    <source>
        <dbReference type="PIRSR" id="PIRSR000185-2"/>
    </source>
</evidence>
<dbReference type="InterPro" id="IPR036291">
    <property type="entry name" value="NAD(P)-bd_dom_sf"/>
</dbReference>
<dbReference type="InterPro" id="IPR006096">
    <property type="entry name" value="Glu/Leu/Phe/Val/Trp_DH_C"/>
</dbReference>
<evidence type="ECO:0000256" key="2">
    <source>
        <dbReference type="ARBA" id="ARBA00006382"/>
    </source>
</evidence>
<dbReference type="Gene3D" id="3.40.50.10860">
    <property type="entry name" value="Leucine Dehydrogenase, chain A, domain 1"/>
    <property type="match status" value="1"/>
</dbReference>
<comment type="function">
    <text evidence="1">Catalyzes the reversible oxidative deamination of glutamate to alpha-ketoglutarate and ammonia.</text>
</comment>
<keyword evidence="12" id="KW-1185">Reference proteome</keyword>
<feature type="active site" description="Proton donor" evidence="6">
    <location>
        <position position="104"/>
    </location>
</feature>
<dbReference type="Gene3D" id="3.40.50.720">
    <property type="entry name" value="NAD(P)-binding Rossmann-like Domain"/>
    <property type="match status" value="1"/>
</dbReference>
<evidence type="ECO:0000313" key="12">
    <source>
        <dbReference type="Proteomes" id="UP000664654"/>
    </source>
</evidence>
<dbReference type="SUPFAM" id="SSF53223">
    <property type="entry name" value="Aminoacid dehydrogenase-like, N-terminal domain"/>
    <property type="match status" value="1"/>
</dbReference>
<feature type="binding site" evidence="7">
    <location>
        <position position="356"/>
    </location>
    <ligand>
        <name>substrate</name>
    </ligand>
</feature>
<keyword evidence="7" id="KW-0547">Nucleotide-binding</keyword>
<dbReference type="Proteomes" id="UP000664654">
    <property type="component" value="Unassembled WGS sequence"/>
</dbReference>
<dbReference type="Pfam" id="PF02812">
    <property type="entry name" value="ELFV_dehydrog_N"/>
    <property type="match status" value="1"/>
</dbReference>
<evidence type="ECO:0000256" key="6">
    <source>
        <dbReference type="PIRSR" id="PIRSR000185-1"/>
    </source>
</evidence>
<organism evidence="11 12">
    <name type="scientific">Bowmanella dokdonensis</name>
    <dbReference type="NCBI Taxonomy" id="751969"/>
    <lineage>
        <taxon>Bacteria</taxon>
        <taxon>Pseudomonadati</taxon>
        <taxon>Pseudomonadota</taxon>
        <taxon>Gammaproteobacteria</taxon>
        <taxon>Alteromonadales</taxon>
        <taxon>Alteromonadaceae</taxon>
        <taxon>Bowmanella</taxon>
    </lineage>
</organism>
<keyword evidence="7" id="KW-0520">NAD</keyword>
<evidence type="ECO:0000256" key="4">
    <source>
        <dbReference type="ARBA" id="ARBA00048584"/>
    </source>
</evidence>
<evidence type="ECO:0000313" key="11">
    <source>
        <dbReference type="EMBL" id="MBN7826013.1"/>
    </source>
</evidence>
<reference evidence="11" key="1">
    <citation type="submission" date="2021-03" db="EMBL/GenBank/DDBJ databases">
        <title>novel species isolated from a fishpond in China.</title>
        <authorList>
            <person name="Lu H."/>
            <person name="Cai Z."/>
        </authorList>
    </citation>
    <scope>NUCLEOTIDE SEQUENCE</scope>
    <source>
        <strain evidence="11">JCM 30855</strain>
    </source>
</reference>
<feature type="binding site" evidence="7">
    <location>
        <position position="188"/>
    </location>
    <ligand>
        <name>NAD(+)</name>
        <dbReference type="ChEBI" id="CHEBI:57540"/>
    </ligand>
</feature>
<comment type="similarity">
    <text evidence="2 5 9">Belongs to the Glu/Leu/Phe/Val dehydrogenases family.</text>
</comment>
<feature type="site" description="Important for catalysis" evidence="8">
    <location>
        <position position="144"/>
    </location>
</feature>
<dbReference type="GO" id="GO:0006538">
    <property type="term" value="P:L-glutamate catabolic process"/>
    <property type="evidence" value="ECO:0007669"/>
    <property type="project" value="TreeGrafter"/>
</dbReference>
<dbReference type="InterPro" id="IPR006097">
    <property type="entry name" value="Glu/Leu/Phe/Val/Trp_DH_dimer"/>
</dbReference>
<dbReference type="InterPro" id="IPR006095">
    <property type="entry name" value="Glu/Leu/Phe/Val/Trp_DH"/>
</dbReference>
<dbReference type="PRINTS" id="PR00082">
    <property type="entry name" value="GLFDHDRGNASE"/>
</dbReference>
<dbReference type="Pfam" id="PF00208">
    <property type="entry name" value="ELFV_dehydrog"/>
    <property type="match status" value="1"/>
</dbReference>
<evidence type="ECO:0000256" key="9">
    <source>
        <dbReference type="RuleBase" id="RU004417"/>
    </source>
</evidence>
<dbReference type="SMART" id="SM00839">
    <property type="entry name" value="ELFV_dehydrog"/>
    <property type="match status" value="1"/>
</dbReference>
<keyword evidence="3 5" id="KW-0560">Oxidoreductase</keyword>
<comment type="caution">
    <text evidence="11">The sequence shown here is derived from an EMBL/GenBank/DDBJ whole genome shotgun (WGS) entry which is preliminary data.</text>
</comment>
<sequence>MSGSILEDALEQIRCCAEQSGVSKEVIDNLMQPESTLTTSLQVRMGDGSTRYFTGYRCHYNNKLGPTKGGIRFHPDVSRDEIQALALWMTIKCAVLDIPFGGAKGGVRVDPKKLSPMELERLARTYIRSMADFIGPKTDIPAPDVYTNARIMGWMADEYEAIHRLKAPGVITGKPVSLGGSLGREDATGRGAYLCTRALANRQDLEPEKTTVAVQGFGSAGAVVARLLFQAGFKVVAISDSKGGIYCQGGFDVESIYQEKQRSRKLQAVYCDQSVCEQVEHDKITNEELLELEVDILIPAALEGVITEENAGRVRAGHIVEVANGPITSKADGILRERDCIIVPDVLANAGGVTVSYFEWAQNRQGYRWQETTVRDRLNDRMQNAFEQVWDKAAELDCSLRNAAYVLALQRIGQALEAHGTQEYFNS</sequence>
<dbReference type="FunFam" id="3.40.50.10860:FF:000003">
    <property type="entry name" value="Glutamate dehydrogenase"/>
    <property type="match status" value="1"/>
</dbReference>
<dbReference type="CDD" id="cd01076">
    <property type="entry name" value="NAD_bind_1_Glu_DH"/>
    <property type="match status" value="1"/>
</dbReference>
<dbReference type="PANTHER" id="PTHR11606">
    <property type="entry name" value="GLUTAMATE DEHYDROGENASE"/>
    <property type="match status" value="1"/>
</dbReference>
<comment type="catalytic activity">
    <reaction evidence="4">
        <text>L-glutamate + NADP(+) + H2O = 2-oxoglutarate + NH4(+) + NADPH + H(+)</text>
        <dbReference type="Rhea" id="RHEA:11612"/>
        <dbReference type="ChEBI" id="CHEBI:15377"/>
        <dbReference type="ChEBI" id="CHEBI:15378"/>
        <dbReference type="ChEBI" id="CHEBI:16810"/>
        <dbReference type="ChEBI" id="CHEBI:28938"/>
        <dbReference type="ChEBI" id="CHEBI:29985"/>
        <dbReference type="ChEBI" id="CHEBI:57783"/>
        <dbReference type="ChEBI" id="CHEBI:58349"/>
        <dbReference type="EC" id="1.4.1.4"/>
    </reaction>
</comment>
<dbReference type="PROSITE" id="PS00074">
    <property type="entry name" value="GLFV_DEHYDROGENASE"/>
    <property type="match status" value="1"/>
</dbReference>
<dbReference type="GO" id="GO:0004352">
    <property type="term" value="F:glutamate dehydrogenase (NAD+) activity"/>
    <property type="evidence" value="ECO:0007669"/>
    <property type="project" value="TreeGrafter"/>
</dbReference>
<evidence type="ECO:0000256" key="5">
    <source>
        <dbReference type="PIRNR" id="PIRNR000185"/>
    </source>
</evidence>
<dbReference type="PIRSF" id="PIRSF000185">
    <property type="entry name" value="Glu_DH"/>
    <property type="match status" value="1"/>
</dbReference>
<feature type="binding site" evidence="7">
    <location>
        <position position="68"/>
    </location>
    <ligand>
        <name>substrate</name>
    </ligand>
</feature>
<protein>
    <recommendedName>
        <fullName evidence="5">Glutamate dehydrogenase</fullName>
    </recommendedName>
</protein>
<dbReference type="GO" id="GO:0004354">
    <property type="term" value="F:glutamate dehydrogenase (NADP+) activity"/>
    <property type="evidence" value="ECO:0007669"/>
    <property type="project" value="UniProtKB-EC"/>
</dbReference>
<feature type="binding site" evidence="7">
    <location>
        <position position="92"/>
    </location>
    <ligand>
        <name>substrate</name>
    </ligand>
</feature>
<evidence type="ECO:0000259" key="10">
    <source>
        <dbReference type="SMART" id="SM00839"/>
    </source>
</evidence>
<dbReference type="InterPro" id="IPR033922">
    <property type="entry name" value="NAD_bind_Glu_DH"/>
</dbReference>
<evidence type="ECO:0000256" key="8">
    <source>
        <dbReference type="PIRSR" id="PIRSR000185-3"/>
    </source>
</evidence>
<dbReference type="SUPFAM" id="SSF51735">
    <property type="entry name" value="NAD(P)-binding Rossmann-fold domains"/>
    <property type="match status" value="1"/>
</dbReference>
<dbReference type="InterPro" id="IPR046346">
    <property type="entry name" value="Aminoacid_DH-like_N_sf"/>
</dbReference>
<proteinExistence type="inferred from homology"/>
<evidence type="ECO:0000256" key="1">
    <source>
        <dbReference type="ARBA" id="ARBA00003868"/>
    </source>
</evidence>
<dbReference type="GO" id="GO:0000166">
    <property type="term" value="F:nucleotide binding"/>
    <property type="evidence" value="ECO:0007669"/>
    <property type="project" value="UniProtKB-KW"/>
</dbReference>
<gene>
    <name evidence="11" type="ORF">J0A66_12315</name>
</gene>
<dbReference type="AlphaFoldDB" id="A0A939DNZ1"/>